<keyword evidence="1" id="KW-0175">Coiled coil</keyword>
<dbReference type="EMBL" id="GDID01000489">
    <property type="protein sequence ID" value="JAP96117.1"/>
    <property type="molecule type" value="Transcribed_RNA"/>
</dbReference>
<sequence>KLLGQAFNLSLQLRSEVLVKEFDDQIMNQFVFQNFHCFEVGKLGLQGFHQIVSLGGNALEIGKQLFYSMSTLFQQDELEFTLGYEDFLAELQGLAQLHSQSEKILYSFKAIADQFRKHSSKQHFKPILQMLLAEYQYFQCQNSALQKIIEYFMQKMTFMEAIDQFDITLDSNLNLIQFIPRNCTQGSIFAFQEVIIGQFIQAAVNSNNEEHIKDLLVQQLFEILVTCDCYDDYFQAQVPSLQQLMQKLVADYLKQVNNPLSLYVLRFFKRLLSNYQQLKIRTHDIELENNPEKVCSKISFKIFVQQYLIPILVPVLIQLVTDDKNAQFEYVILGLSQEINQILESAMSILSSRVSAPGFFTDQGFQKIEQFQHQIIKENQMFDNAKLTRQIGTNIVKRIVGFQQQSAPVKQQTIELLISILNTHSLVLGANTEQILEQILQQILQQEQFADITSKSFKLLGIYSFFNLEKAFEMYDMSIFKSPKNRALFLQNLQIQSIQQFQALWPEIQQNLMSGNSKCREVSYKKIDDLFKMLCAEGQIDQFIQSQVQNLTQVEIRVENVQQIQAMLIEATAFLFRYAEKLNQLSQEEIQECINQKQMPQIPPVYNVLASFLISNLQVVIDQKIPLLKTFLNFLEIFCSSASAECLQEMLDHFQLQFYNLVKESSKNSHIRIQLKRLLTSIGICVGRTVLIEMMQTFDKNLEEEFNLQPDVRELQFSSRQVCVSNLMAPVRFIFSKVGKILKTVPANSLFGRFEAAQYLLVHMQVPKRLLSQLKPLQKESFDKYLNLANEEEDVQKLIDELQKEELQKEDDLQFQQIKLLQQTEKEQKYQVILEELNRLKQRRLYKVDARFQKTGKETLNKAGGGDNSTTATTQFAVVNSQQKGKLQRINRQKLDEGMGVIFGHEKKKLMKKININKLGRQAFRSVQGGRQRVKAFKKRAVDMKKHERTDKNKKQSKK</sequence>
<feature type="coiled-coil region" evidence="1">
    <location>
        <begin position="785"/>
        <end position="843"/>
    </location>
</feature>
<protein>
    <submittedName>
        <fullName evidence="3">Uncharacterized protein</fullName>
    </submittedName>
</protein>
<proteinExistence type="predicted"/>
<feature type="non-terminal residue" evidence="3">
    <location>
        <position position="1"/>
    </location>
</feature>
<evidence type="ECO:0000313" key="3">
    <source>
        <dbReference type="EMBL" id="JAP96117.1"/>
    </source>
</evidence>
<organism evidence="3">
    <name type="scientific">Trepomonas sp. PC1</name>
    <dbReference type="NCBI Taxonomy" id="1076344"/>
    <lineage>
        <taxon>Eukaryota</taxon>
        <taxon>Metamonada</taxon>
        <taxon>Diplomonadida</taxon>
        <taxon>Hexamitidae</taxon>
        <taxon>Hexamitinae</taxon>
        <taxon>Trepomonas</taxon>
    </lineage>
</organism>
<dbReference type="InterPro" id="IPR016024">
    <property type="entry name" value="ARM-type_fold"/>
</dbReference>
<evidence type="ECO:0000256" key="1">
    <source>
        <dbReference type="SAM" id="Coils"/>
    </source>
</evidence>
<feature type="region of interest" description="Disordered" evidence="2">
    <location>
        <begin position="933"/>
        <end position="959"/>
    </location>
</feature>
<evidence type="ECO:0000256" key="2">
    <source>
        <dbReference type="SAM" id="MobiDB-lite"/>
    </source>
</evidence>
<accession>A0A146KI30</accession>
<dbReference type="AlphaFoldDB" id="A0A146KI30"/>
<reference evidence="3" key="1">
    <citation type="submission" date="2015-07" db="EMBL/GenBank/DDBJ databases">
        <title>Adaptation to a free-living lifestyle via gene acquisitions in the diplomonad Trepomonas sp. PC1.</title>
        <authorList>
            <person name="Xu F."/>
            <person name="Jerlstrom-Hultqvist J."/>
            <person name="Kolisko M."/>
            <person name="Simpson A.G.B."/>
            <person name="Roger A.J."/>
            <person name="Svard S.G."/>
            <person name="Andersson J.O."/>
        </authorList>
    </citation>
    <scope>NUCLEOTIDE SEQUENCE</scope>
    <source>
        <strain evidence="3">PC1</strain>
    </source>
</reference>
<gene>
    <name evidence="3" type="ORF">TPC1_10656</name>
</gene>
<feature type="compositionally biased region" description="Basic and acidic residues" evidence="2">
    <location>
        <begin position="940"/>
        <end position="959"/>
    </location>
</feature>
<name>A0A146KI30_9EUKA</name>
<dbReference type="SUPFAM" id="SSF48371">
    <property type="entry name" value="ARM repeat"/>
    <property type="match status" value="1"/>
</dbReference>